<dbReference type="PANTHER" id="PTHR31236">
    <property type="entry name" value="BURP DOMAIN PROTEIN USPL1-LIKE"/>
    <property type="match status" value="1"/>
</dbReference>
<evidence type="ECO:0000259" key="1">
    <source>
        <dbReference type="PROSITE" id="PS51277"/>
    </source>
</evidence>
<dbReference type="PROSITE" id="PS51277">
    <property type="entry name" value="BURP"/>
    <property type="match status" value="1"/>
</dbReference>
<dbReference type="EMBL" id="JAEACU010000196">
    <property type="protein sequence ID" value="KAH7511169.1"/>
    <property type="molecule type" value="Genomic_DNA"/>
</dbReference>
<dbReference type="Pfam" id="PF03181">
    <property type="entry name" value="BURP"/>
    <property type="match status" value="2"/>
</dbReference>
<organism evidence="2 3">
    <name type="scientific">Ziziphus jujuba var. spinosa</name>
    <dbReference type="NCBI Taxonomy" id="714518"/>
    <lineage>
        <taxon>Eukaryota</taxon>
        <taxon>Viridiplantae</taxon>
        <taxon>Streptophyta</taxon>
        <taxon>Embryophyta</taxon>
        <taxon>Tracheophyta</taxon>
        <taxon>Spermatophyta</taxon>
        <taxon>Magnoliopsida</taxon>
        <taxon>eudicotyledons</taxon>
        <taxon>Gunneridae</taxon>
        <taxon>Pentapetalae</taxon>
        <taxon>rosids</taxon>
        <taxon>fabids</taxon>
        <taxon>Rosales</taxon>
        <taxon>Rhamnaceae</taxon>
        <taxon>Paliureae</taxon>
        <taxon>Ziziphus</taxon>
    </lineage>
</organism>
<reference evidence="2" key="1">
    <citation type="journal article" date="2021" name="Front. Plant Sci.">
        <title>Chromosome-Scale Genome Assembly for Chinese Sour Jujube and Insights Into Its Genome Evolution and Domestication Signature.</title>
        <authorList>
            <person name="Shen L.-Y."/>
            <person name="Luo H."/>
            <person name="Wang X.-L."/>
            <person name="Wang X.-M."/>
            <person name="Qiu X.-J."/>
            <person name="Liu H."/>
            <person name="Zhou S.-S."/>
            <person name="Jia K.-H."/>
            <person name="Nie S."/>
            <person name="Bao Y.-T."/>
            <person name="Zhang R.-G."/>
            <person name="Yun Q.-Z."/>
            <person name="Chai Y.-H."/>
            <person name="Lu J.-Y."/>
            <person name="Li Y."/>
            <person name="Zhao S.-W."/>
            <person name="Mao J.-F."/>
            <person name="Jia S.-G."/>
            <person name="Mao Y.-M."/>
        </authorList>
    </citation>
    <scope>NUCLEOTIDE SEQUENCE</scope>
    <source>
        <strain evidence="2">AT0</strain>
        <tissue evidence="2">Leaf</tissue>
    </source>
</reference>
<feature type="domain" description="BURP" evidence="1">
    <location>
        <begin position="202"/>
        <end position="417"/>
    </location>
</feature>
<evidence type="ECO:0000313" key="2">
    <source>
        <dbReference type="EMBL" id="KAH7511169.1"/>
    </source>
</evidence>
<dbReference type="PANTHER" id="PTHR31236:SF2">
    <property type="entry name" value="BURP DOMAIN PROTEIN RD22"/>
    <property type="match status" value="1"/>
</dbReference>
<evidence type="ECO:0000313" key="3">
    <source>
        <dbReference type="Proteomes" id="UP000813462"/>
    </source>
</evidence>
<dbReference type="Proteomes" id="UP000813462">
    <property type="component" value="Unassembled WGS sequence"/>
</dbReference>
<proteinExistence type="predicted"/>
<sequence length="419" mass="47456">MEILLKDCDQPFPKEEERRCGTSLESPVDFVVSKIGNKVDVYVTEEENEETKIGNKVDVYVREEENEEAQEYTIGIPPGPTWLTSMLWDFLFFSKFLDTAMARRLTIFMSCVAFILPLIAEIQALNVETSAGQQNVQADHQMIEMVGSNAYNPPSQLLYWQSALPNTTMPKLLMDLLLPPGSAYDPRGNIDVRPHSSVDATYFLVSDIQQERTVKMLFPKAMNITKFLPRQVAESIPFSSTKLPEIFAHFAIDPKSLEAKTMEIVLKDCEQPFPEEEERRCVTSLESLVDFVVSKIGNKVDVYVTEVENEEAQEFIIGKKTELKNGDVSVICHKENFAYAVFYCHKIYGTKAYWVPLKKVGVDDYGAKISKNFAVAICHTETSSWDPNIVPFQQLKVKPGTAFCHFIRSDTLLVTVANK</sequence>
<comment type="caution">
    <text evidence="2">The sequence shown here is derived from an EMBL/GenBank/DDBJ whole genome shotgun (WGS) entry which is preliminary data.</text>
</comment>
<dbReference type="AlphaFoldDB" id="A0A978U9D5"/>
<dbReference type="InterPro" id="IPR004873">
    <property type="entry name" value="BURP_dom"/>
</dbReference>
<dbReference type="SMART" id="SM01045">
    <property type="entry name" value="BURP"/>
    <property type="match status" value="1"/>
</dbReference>
<dbReference type="InterPro" id="IPR044816">
    <property type="entry name" value="BURP"/>
</dbReference>
<name>A0A978U9D5_ZIZJJ</name>
<accession>A0A978U9D5</accession>
<gene>
    <name evidence="2" type="ORF">FEM48_ZijujUnG0038700</name>
</gene>
<protein>
    <recommendedName>
        <fullName evidence="1">BURP domain-containing protein</fullName>
    </recommendedName>
</protein>